<feature type="transmembrane region" description="Helical" evidence="1">
    <location>
        <begin position="9"/>
        <end position="26"/>
    </location>
</feature>
<dbReference type="AlphaFoldDB" id="A0A4P6ZYX1"/>
<gene>
    <name evidence="3" type="ORF">E2636_10960</name>
</gene>
<protein>
    <submittedName>
        <fullName evidence="3">CPBP family intramembrane metalloprotease</fullName>
    </submittedName>
</protein>
<keyword evidence="1" id="KW-0812">Transmembrane</keyword>
<accession>A0A4P6ZYX1</accession>
<feature type="transmembrane region" description="Helical" evidence="1">
    <location>
        <begin position="136"/>
        <end position="153"/>
    </location>
</feature>
<keyword evidence="3" id="KW-0482">Metalloprotease</keyword>
<dbReference type="InterPro" id="IPR003675">
    <property type="entry name" value="Rce1/LyrA-like_dom"/>
</dbReference>
<proteinExistence type="predicted"/>
<feature type="transmembrane region" description="Helical" evidence="1">
    <location>
        <begin position="107"/>
        <end position="124"/>
    </location>
</feature>
<dbReference type="OrthoDB" id="1903300at2"/>
<evidence type="ECO:0000313" key="3">
    <source>
        <dbReference type="EMBL" id="QBP41632.1"/>
    </source>
</evidence>
<keyword evidence="3" id="KW-0378">Hydrolase</keyword>
<evidence type="ECO:0000256" key="1">
    <source>
        <dbReference type="SAM" id="Phobius"/>
    </source>
</evidence>
<dbReference type="KEGG" id="panc:E2636_10960"/>
<dbReference type="GO" id="GO:0004175">
    <property type="term" value="F:endopeptidase activity"/>
    <property type="evidence" value="ECO:0007669"/>
    <property type="project" value="UniProtKB-ARBA"/>
</dbReference>
<dbReference type="RefSeq" id="WP_134210221.1">
    <property type="nucleotide sequence ID" value="NZ_CP038015.1"/>
</dbReference>
<dbReference type="Pfam" id="PF02517">
    <property type="entry name" value="Rce1-like"/>
    <property type="match status" value="1"/>
</dbReference>
<dbReference type="GO" id="GO:0080120">
    <property type="term" value="P:CAAX-box protein maturation"/>
    <property type="evidence" value="ECO:0007669"/>
    <property type="project" value="UniProtKB-ARBA"/>
</dbReference>
<dbReference type="Proteomes" id="UP000294292">
    <property type="component" value="Chromosome"/>
</dbReference>
<feature type="transmembrane region" description="Helical" evidence="1">
    <location>
        <begin position="32"/>
        <end position="50"/>
    </location>
</feature>
<feature type="transmembrane region" description="Helical" evidence="1">
    <location>
        <begin position="62"/>
        <end position="87"/>
    </location>
</feature>
<evidence type="ECO:0000259" key="2">
    <source>
        <dbReference type="Pfam" id="PF02517"/>
    </source>
</evidence>
<keyword evidence="4" id="KW-1185">Reference proteome</keyword>
<organism evidence="3 4">
    <name type="scientific">Paenisporosarcina antarctica</name>
    <dbReference type="NCBI Taxonomy" id="417367"/>
    <lineage>
        <taxon>Bacteria</taxon>
        <taxon>Bacillati</taxon>
        <taxon>Bacillota</taxon>
        <taxon>Bacilli</taxon>
        <taxon>Bacillales</taxon>
        <taxon>Caryophanaceae</taxon>
        <taxon>Paenisporosarcina</taxon>
    </lineage>
</organism>
<feature type="domain" description="CAAX prenyl protease 2/Lysostaphin resistance protein A-like" evidence="2">
    <location>
        <begin position="105"/>
        <end position="194"/>
    </location>
</feature>
<dbReference type="EMBL" id="CP038015">
    <property type="protein sequence ID" value="QBP41632.1"/>
    <property type="molecule type" value="Genomic_DNA"/>
</dbReference>
<keyword evidence="3" id="KW-0645">Protease</keyword>
<feature type="transmembrane region" description="Helical" evidence="1">
    <location>
        <begin position="184"/>
        <end position="203"/>
    </location>
</feature>
<evidence type="ECO:0000313" key="4">
    <source>
        <dbReference type="Proteomes" id="UP000294292"/>
    </source>
</evidence>
<keyword evidence="1" id="KW-0472">Membrane</keyword>
<dbReference type="GO" id="GO:0008237">
    <property type="term" value="F:metallopeptidase activity"/>
    <property type="evidence" value="ECO:0007669"/>
    <property type="project" value="UniProtKB-KW"/>
</dbReference>
<sequence length="205" mass="23664">MLNILAPHLRWTALLVAVYVLLFFAFSNEKIFWYMYTFTMLLFMALSFVLGKIEDEVQTWEYLVFGIGYGTLTYGLIAIAYRFFFLFTDKAVISVEQFLTDFGPTSVWHYILLILIIIPGEELFWRGFIQQKLKAYMSPFFSVLASSILFGLSMSFSGFWLGVLAAITSGLLWGFLYEWKKSMPLIIIAHITMTVLLFLVLPLNS</sequence>
<name>A0A4P6ZYX1_9BACL</name>
<reference evidence="3 4" key="1">
    <citation type="submission" date="2019-03" db="EMBL/GenBank/DDBJ databases">
        <title>Complete genome sequence of Paenisporosarcina antarctica CGMCC 1.6503T.</title>
        <authorList>
            <person name="Rong J.-C."/>
            <person name="Chi N.-Y."/>
            <person name="Zhang Q.-F."/>
        </authorList>
    </citation>
    <scope>NUCLEOTIDE SEQUENCE [LARGE SCALE GENOMIC DNA]</scope>
    <source>
        <strain evidence="3 4">CGMCC 1.6503</strain>
    </source>
</reference>
<dbReference type="GO" id="GO:0006508">
    <property type="term" value="P:proteolysis"/>
    <property type="evidence" value="ECO:0007669"/>
    <property type="project" value="UniProtKB-KW"/>
</dbReference>
<keyword evidence="1" id="KW-1133">Transmembrane helix</keyword>